<sequence length="68" mass="7953">MMLVIEDSFITASGYTEQELKLEIAVMLFEKEKLSLRKAAALAGMHWLYFMKELDKREIALHYDESLL</sequence>
<dbReference type="Pfam" id="PF03683">
    <property type="entry name" value="UPF0175"/>
    <property type="match status" value="1"/>
</dbReference>
<name>A0A4U3KW42_9BACT</name>
<keyword evidence="2" id="KW-1185">Reference proteome</keyword>
<evidence type="ECO:0000313" key="1">
    <source>
        <dbReference type="EMBL" id="TKK66738.1"/>
    </source>
</evidence>
<organism evidence="1 2">
    <name type="scientific">Ilyomonas limi</name>
    <dbReference type="NCBI Taxonomy" id="2575867"/>
    <lineage>
        <taxon>Bacteria</taxon>
        <taxon>Pseudomonadati</taxon>
        <taxon>Bacteroidota</taxon>
        <taxon>Chitinophagia</taxon>
        <taxon>Chitinophagales</taxon>
        <taxon>Chitinophagaceae</taxon>
        <taxon>Ilyomonas</taxon>
    </lineage>
</organism>
<comment type="caution">
    <text evidence="1">The sequence shown here is derived from an EMBL/GenBank/DDBJ whole genome shotgun (WGS) entry which is preliminary data.</text>
</comment>
<dbReference type="AlphaFoldDB" id="A0A4U3KW42"/>
<accession>A0A4U3KW42</accession>
<evidence type="ECO:0000313" key="2">
    <source>
        <dbReference type="Proteomes" id="UP000305848"/>
    </source>
</evidence>
<dbReference type="EMBL" id="SZQL01000014">
    <property type="protein sequence ID" value="TKK66738.1"/>
    <property type="molecule type" value="Genomic_DNA"/>
</dbReference>
<proteinExistence type="predicted"/>
<dbReference type="Proteomes" id="UP000305848">
    <property type="component" value="Unassembled WGS sequence"/>
</dbReference>
<gene>
    <name evidence="1" type="ORF">FC093_16445</name>
</gene>
<dbReference type="OrthoDB" id="5772658at2"/>
<dbReference type="InterPro" id="IPR005368">
    <property type="entry name" value="UPF0175"/>
</dbReference>
<protein>
    <submittedName>
        <fullName evidence="1">UPF0175 family protein</fullName>
    </submittedName>
</protein>
<reference evidence="1 2" key="1">
    <citation type="submission" date="2019-05" db="EMBL/GenBank/DDBJ databases">
        <title>Panacibacter sp. strain 17mud1-8 Genome sequencing and assembly.</title>
        <authorList>
            <person name="Chhetri G."/>
        </authorList>
    </citation>
    <scope>NUCLEOTIDE SEQUENCE [LARGE SCALE GENOMIC DNA]</scope>
    <source>
        <strain evidence="1 2">17mud1-8</strain>
    </source>
</reference>